<reference evidence="2 3" key="1">
    <citation type="submission" date="2016-04" db="EMBL/GenBank/DDBJ databases">
        <title>A degradative enzymes factory behind the ericoid mycorrhizal symbiosis.</title>
        <authorList>
            <consortium name="DOE Joint Genome Institute"/>
            <person name="Martino E."/>
            <person name="Morin E."/>
            <person name="Grelet G."/>
            <person name="Kuo A."/>
            <person name="Kohler A."/>
            <person name="Daghino S."/>
            <person name="Barry K."/>
            <person name="Choi C."/>
            <person name="Cichocki N."/>
            <person name="Clum A."/>
            <person name="Copeland A."/>
            <person name="Hainaut M."/>
            <person name="Haridas S."/>
            <person name="Labutti K."/>
            <person name="Lindquist E."/>
            <person name="Lipzen A."/>
            <person name="Khouja H.-R."/>
            <person name="Murat C."/>
            <person name="Ohm R."/>
            <person name="Olson A."/>
            <person name="Spatafora J."/>
            <person name="Veneault-Fourrey C."/>
            <person name="Henrissat B."/>
            <person name="Grigoriev I."/>
            <person name="Martin F."/>
            <person name="Perotto S."/>
        </authorList>
    </citation>
    <scope>NUCLEOTIDE SEQUENCE [LARGE SCALE GENOMIC DNA]</scope>
    <source>
        <strain evidence="2 3">F</strain>
    </source>
</reference>
<proteinExistence type="predicted"/>
<dbReference type="AlphaFoldDB" id="A0A2J6RMU4"/>
<dbReference type="Proteomes" id="UP000235786">
    <property type="component" value="Unassembled WGS sequence"/>
</dbReference>
<evidence type="ECO:0000256" key="1">
    <source>
        <dbReference type="SAM" id="MobiDB-lite"/>
    </source>
</evidence>
<evidence type="ECO:0000313" key="2">
    <source>
        <dbReference type="EMBL" id="PMD39828.1"/>
    </source>
</evidence>
<feature type="compositionally biased region" description="Polar residues" evidence="1">
    <location>
        <begin position="167"/>
        <end position="176"/>
    </location>
</feature>
<feature type="region of interest" description="Disordered" evidence="1">
    <location>
        <begin position="349"/>
        <end position="428"/>
    </location>
</feature>
<feature type="region of interest" description="Disordered" evidence="1">
    <location>
        <begin position="275"/>
        <end position="297"/>
    </location>
</feature>
<feature type="compositionally biased region" description="Pro residues" evidence="1">
    <location>
        <begin position="183"/>
        <end position="192"/>
    </location>
</feature>
<gene>
    <name evidence="2" type="ORF">L207DRAFT_596582</name>
</gene>
<feature type="compositionally biased region" description="Low complexity" evidence="1">
    <location>
        <begin position="64"/>
        <end position="79"/>
    </location>
</feature>
<name>A0A2J6RMU4_HYAVF</name>
<organism evidence="2 3">
    <name type="scientific">Hyaloscypha variabilis (strain UAMH 11265 / GT02V1 / F)</name>
    <name type="common">Meliniomyces variabilis</name>
    <dbReference type="NCBI Taxonomy" id="1149755"/>
    <lineage>
        <taxon>Eukaryota</taxon>
        <taxon>Fungi</taxon>
        <taxon>Dikarya</taxon>
        <taxon>Ascomycota</taxon>
        <taxon>Pezizomycotina</taxon>
        <taxon>Leotiomycetes</taxon>
        <taxon>Helotiales</taxon>
        <taxon>Hyaloscyphaceae</taxon>
        <taxon>Hyaloscypha</taxon>
        <taxon>Hyaloscypha variabilis</taxon>
    </lineage>
</organism>
<sequence>MMAPRGGSRVHFNGRVDQDIQANIDLLKKHFPRQSTSEIKSLLEVFDGNFHDAFDALSGSPGPSSRQSTGFASSSSSSLSSSYNNMAAKVKDEDYYSLQDILNHNTREKVANLLDLVGTSYSIGFILDILGNCNWNVDEAAIILLNDCVMANGEVQEKDRPDELSTGRVTTDDSSMTLTSFDPTPPSTPPLPKCQERFPGGVVPGFVYSSKGTTLSTQCQTQQSQRPSLENEKGEQNAALKPSSDAVTTLVNDKDLGVEENLELMEISEAFHTASGATRRRNGTSDEQQANSSYGFGNETRIAHDELDAKVVILREMLPGATKRRCKVILQLFPDVEEAFENLFEEIAEHGADTSGDETEEDKTDSESSEFETVSSVKDRNRRALGSDSPGSSRRGQKRRAETPEQEPPAKKPRVVVEEEHDEEAEAAQLEPAGEWVFIFREQLSGETTEIDLPDANRVVFDLLIQLAITKSIQLHESQSKTRSTEITTLMELLILATRLELPGAGYIIAVRLKKILLDKRIALQGCHIETAYTLKRGHPIQKIIVQSLGRAYFLLKQSTSSKRAPVYRRGEGDNARRSAFGGDRFIFQDQLDNIVDFAMDLSSQKDDMLQSRNETTTRSGKTRKITYTDPLSEDVFSL</sequence>
<feature type="compositionally biased region" description="Polar residues" evidence="1">
    <location>
        <begin position="285"/>
        <end position="295"/>
    </location>
</feature>
<evidence type="ECO:0000313" key="3">
    <source>
        <dbReference type="Proteomes" id="UP000235786"/>
    </source>
</evidence>
<feature type="region of interest" description="Disordered" evidence="1">
    <location>
        <begin position="157"/>
        <end position="192"/>
    </location>
</feature>
<keyword evidence="3" id="KW-1185">Reference proteome</keyword>
<dbReference type="EMBL" id="KZ613946">
    <property type="protein sequence ID" value="PMD39828.1"/>
    <property type="molecule type" value="Genomic_DNA"/>
</dbReference>
<accession>A0A2J6RMU4</accession>
<protein>
    <submittedName>
        <fullName evidence="2">Uncharacterized protein</fullName>
    </submittedName>
</protein>
<feature type="region of interest" description="Disordered" evidence="1">
    <location>
        <begin position="221"/>
        <end position="244"/>
    </location>
</feature>
<feature type="region of interest" description="Disordered" evidence="1">
    <location>
        <begin position="57"/>
        <end position="79"/>
    </location>
</feature>
<feature type="compositionally biased region" description="Acidic residues" evidence="1">
    <location>
        <begin position="355"/>
        <end position="370"/>
    </location>
</feature>
<dbReference type="OrthoDB" id="636773at2759"/>